<proteinExistence type="predicted"/>
<reference evidence="1" key="1">
    <citation type="journal article" date="2015" name="Nature">
        <title>Complex archaea that bridge the gap between prokaryotes and eukaryotes.</title>
        <authorList>
            <person name="Spang A."/>
            <person name="Saw J.H."/>
            <person name="Jorgensen S.L."/>
            <person name="Zaremba-Niedzwiedzka K."/>
            <person name="Martijn J."/>
            <person name="Lind A.E."/>
            <person name="van Eijk R."/>
            <person name="Schleper C."/>
            <person name="Guy L."/>
            <person name="Ettema T.J."/>
        </authorList>
    </citation>
    <scope>NUCLEOTIDE SEQUENCE</scope>
</reference>
<accession>A0A0F9IPX7</accession>
<gene>
    <name evidence="1" type="ORF">LCGC14_1851360</name>
</gene>
<dbReference type="AlphaFoldDB" id="A0A0F9IPX7"/>
<name>A0A0F9IPX7_9ZZZZ</name>
<organism evidence="1">
    <name type="scientific">marine sediment metagenome</name>
    <dbReference type="NCBI Taxonomy" id="412755"/>
    <lineage>
        <taxon>unclassified sequences</taxon>
        <taxon>metagenomes</taxon>
        <taxon>ecological metagenomes</taxon>
    </lineage>
</organism>
<evidence type="ECO:0000313" key="1">
    <source>
        <dbReference type="EMBL" id="KKL95760.1"/>
    </source>
</evidence>
<protein>
    <submittedName>
        <fullName evidence="1">Uncharacterized protein</fullName>
    </submittedName>
</protein>
<dbReference type="EMBL" id="LAZR01018600">
    <property type="protein sequence ID" value="KKL95760.1"/>
    <property type="molecule type" value="Genomic_DNA"/>
</dbReference>
<comment type="caution">
    <text evidence="1">The sequence shown here is derived from an EMBL/GenBank/DDBJ whole genome shotgun (WGS) entry which is preliminary data.</text>
</comment>
<sequence length="62" mass="7140">MKTLKNESIFKGDNLEKLKAEQEALQKRLDENLQKAEPLSLINMAILCYGDKAVERYLSKNN</sequence>